<dbReference type="SUPFAM" id="SSF52540">
    <property type="entry name" value="P-loop containing nucleoside triphosphate hydrolases"/>
    <property type="match status" value="1"/>
</dbReference>
<keyword evidence="3" id="KW-0547">Nucleotide-binding</keyword>
<evidence type="ECO:0000256" key="1">
    <source>
        <dbReference type="SAM" id="MobiDB-lite"/>
    </source>
</evidence>
<dbReference type="InterPro" id="IPR001650">
    <property type="entry name" value="Helicase_C-like"/>
</dbReference>
<feature type="domain" description="Helicase C-terminal" evidence="2">
    <location>
        <begin position="830"/>
        <end position="1007"/>
    </location>
</feature>
<reference evidence="3 4" key="1">
    <citation type="submission" date="2019-10" db="EMBL/GenBank/DDBJ databases">
        <title>A soil myxobacterium in the family Polyangiaceae.</title>
        <authorList>
            <person name="Li Y."/>
            <person name="Wang J."/>
        </authorList>
    </citation>
    <scope>NUCLEOTIDE SEQUENCE [LARGE SCALE GENOMIC DNA]</scope>
    <source>
        <strain evidence="3 4">DSM 14734</strain>
    </source>
</reference>
<protein>
    <submittedName>
        <fullName evidence="3">Helicase</fullName>
    </submittedName>
</protein>
<organism evidence="3 4">
    <name type="scientific">Polyangium spumosum</name>
    <dbReference type="NCBI Taxonomy" id="889282"/>
    <lineage>
        <taxon>Bacteria</taxon>
        <taxon>Pseudomonadati</taxon>
        <taxon>Myxococcota</taxon>
        <taxon>Polyangia</taxon>
        <taxon>Polyangiales</taxon>
        <taxon>Polyangiaceae</taxon>
        <taxon>Polyangium</taxon>
    </lineage>
</organism>
<keyword evidence="4" id="KW-1185">Reference proteome</keyword>
<dbReference type="Proteomes" id="UP000440224">
    <property type="component" value="Unassembled WGS sequence"/>
</dbReference>
<gene>
    <name evidence="3" type="ORF">GF068_31460</name>
</gene>
<evidence type="ECO:0000259" key="2">
    <source>
        <dbReference type="PROSITE" id="PS51194"/>
    </source>
</evidence>
<dbReference type="Pfam" id="PF00271">
    <property type="entry name" value="Helicase_C"/>
    <property type="match status" value="1"/>
</dbReference>
<dbReference type="EMBL" id="WJIE01000011">
    <property type="protein sequence ID" value="MRG96408.1"/>
    <property type="molecule type" value="Genomic_DNA"/>
</dbReference>
<keyword evidence="3" id="KW-0067">ATP-binding</keyword>
<dbReference type="PROSITE" id="PS51194">
    <property type="entry name" value="HELICASE_CTER"/>
    <property type="match status" value="1"/>
</dbReference>
<accession>A0A6N7PWF8</accession>
<keyword evidence="3" id="KW-0347">Helicase</keyword>
<dbReference type="AlphaFoldDB" id="A0A6N7PWF8"/>
<dbReference type="CDD" id="cd18785">
    <property type="entry name" value="SF2_C"/>
    <property type="match status" value="1"/>
</dbReference>
<evidence type="ECO:0000313" key="3">
    <source>
        <dbReference type="EMBL" id="MRG96408.1"/>
    </source>
</evidence>
<dbReference type="Gene3D" id="3.40.50.300">
    <property type="entry name" value="P-loop containing nucleotide triphosphate hydrolases"/>
    <property type="match status" value="1"/>
</dbReference>
<dbReference type="GO" id="GO:0004386">
    <property type="term" value="F:helicase activity"/>
    <property type="evidence" value="ECO:0007669"/>
    <property type="project" value="UniProtKB-KW"/>
</dbReference>
<dbReference type="OrthoDB" id="713315at2"/>
<keyword evidence="3" id="KW-0378">Hydrolase</keyword>
<dbReference type="InterPro" id="IPR027417">
    <property type="entry name" value="P-loop_NTPase"/>
</dbReference>
<dbReference type="SMART" id="SM00490">
    <property type="entry name" value="HELICc"/>
    <property type="match status" value="1"/>
</dbReference>
<name>A0A6N7PWF8_9BACT</name>
<evidence type="ECO:0000313" key="4">
    <source>
        <dbReference type="Proteomes" id="UP000440224"/>
    </source>
</evidence>
<proteinExistence type="predicted"/>
<comment type="caution">
    <text evidence="3">The sequence shown here is derived from an EMBL/GenBank/DDBJ whole genome shotgun (WGS) entry which is preliminary data.</text>
</comment>
<dbReference type="NCBIfam" id="NF038325">
    <property type="entry name" value="DISARM_DrmAS"/>
    <property type="match status" value="1"/>
</dbReference>
<feature type="region of interest" description="Disordered" evidence="1">
    <location>
        <begin position="48"/>
        <end position="89"/>
    </location>
</feature>
<sequence length="1161" mass="128467">MATPATVRADLVYTLRDDLLGPDPDDPRDAAHATETLTSSPAHWYLTGFLAPTGQKAEEKEDEEAGDDLSSALDDASEGEADAPAARRPVFPSSMGLSVLVRAASKRLTVRVTFGTYAPASPPPSPRSGEGLGVRPDSDIPPAEDARSRHHWVRTPYEHTVTIPLDDKPRFDVLLEGSGGVVLRVVLRPVPETELAFVEKGTRYATIFLVNQRDPIPRPEEDRGFIFQTRFTVSCTEDFVPRPNLRGASPDADIDEKVGDLLYRDCFEYAVGHGVSTVAKVQGQGRDPFCNEVSTTWLPTAEIEKVEPSEVKGVTLEMRELAKIEDAETLKDKVGKLVTAYGEWIEAQADTDLDGHATRMDTAAGLLDAARRAKARIERGIRILGESPAALEAFRVANDVMADAQTQREKRKDPASVASGKFVPKWRPFQLAFLLMNVAAQVEPTSDERDWVDLIFFPTGGGKTEAYLGLAAFTLVLRRLTHPGIGSAGVTVLMRYTLRLLTLDQLERAAALICALELRRRKDPQKLGPQRFSIGLWVGKSATPNRFGTDQDHDESTALNRVKKFREDPKKNPSPIPLDRCPWCGESFHQDTFELKPDFKAPDRLRVVCTGKCEFRWQKDHPEGIPILAVDDEIYRELPCFLIATVDKFAGLPWVGKTGLLLGKNVTHHNQLGFYGPAEMPPTARPLPEPLLPPDLIIQDELHLISGPLGTMVGLYETAIDHLTTRQIGEKRVRPKIVASTATVRRAQAQIRALFGRSEVEVFPPPGPNRRTSFFAETVPTTKANARQYVGLSAPGRSQKVLLMRTYIALLSAAQRTFLEDPKAADPYMTLVGYFNSLRELGGSQRIVEEEVRARLMRASLRHRAGETSAHFVDRKIAFECVELTSRRTTDEVKEAKERLEQVHFEKSKKHAPVDVALASNMISVGVDIQRLGLMVVCGQPKTTAEYIQATSRVGRDAKRPGLVVTLLNAHKPRDRSHFEHFAAYHQSFYRGVEATSITPFSPRAVDRGIAGLVVALARLGDPRLTAPDAAEKVGDVKTELGFIGDVIANRAEAHRKGQTGDDPIDDVKAVLRARIDALLDSWTRVVKDDPTKDGLAYQKYEEQSSKRPLLRMPLDEDLAKCKDHEKVFVANRSMRDVEGTTDVYVADLRASQNALARAES</sequence>
<dbReference type="RefSeq" id="WP_153823213.1">
    <property type="nucleotide sequence ID" value="NZ_WJIE01000011.1"/>
</dbReference>
<feature type="region of interest" description="Disordered" evidence="1">
    <location>
        <begin position="116"/>
        <end position="149"/>
    </location>
</feature>